<organism evidence="1 2">
    <name type="scientific">Gongylonema pulchrum</name>
    <dbReference type="NCBI Taxonomy" id="637853"/>
    <lineage>
        <taxon>Eukaryota</taxon>
        <taxon>Metazoa</taxon>
        <taxon>Ecdysozoa</taxon>
        <taxon>Nematoda</taxon>
        <taxon>Chromadorea</taxon>
        <taxon>Rhabditida</taxon>
        <taxon>Spirurina</taxon>
        <taxon>Spiruromorpha</taxon>
        <taxon>Spiruroidea</taxon>
        <taxon>Gongylonematidae</taxon>
        <taxon>Gongylonema</taxon>
    </lineage>
</organism>
<dbReference type="AlphaFoldDB" id="A0A3P6Q3X3"/>
<proteinExistence type="predicted"/>
<protein>
    <submittedName>
        <fullName evidence="1">Uncharacterized protein</fullName>
    </submittedName>
</protein>
<accession>A0A3P6Q3X3</accession>
<evidence type="ECO:0000313" key="1">
    <source>
        <dbReference type="EMBL" id="VDK34615.1"/>
    </source>
</evidence>
<name>A0A3P6Q3X3_9BILA</name>
<reference evidence="1 2" key="1">
    <citation type="submission" date="2018-11" db="EMBL/GenBank/DDBJ databases">
        <authorList>
            <consortium name="Pathogen Informatics"/>
        </authorList>
    </citation>
    <scope>NUCLEOTIDE SEQUENCE [LARGE SCALE GENOMIC DNA]</scope>
</reference>
<sequence length="126" mass="14174">MPINMAGRRYAFSLPESAAPDAHSVIYFIPVLQPTTLHIAAYTANRSDSYDLKIDPSEPVQAYFGSNEAITMYISAHIPFQVIVSMQQLLLNYFLFKRHVDFGCTMAAPVAERGRSARKLLKMFIT</sequence>
<dbReference type="EMBL" id="UYRT01003797">
    <property type="protein sequence ID" value="VDK34615.1"/>
    <property type="molecule type" value="Genomic_DNA"/>
</dbReference>
<evidence type="ECO:0000313" key="2">
    <source>
        <dbReference type="Proteomes" id="UP000271098"/>
    </source>
</evidence>
<keyword evidence="2" id="KW-1185">Reference proteome</keyword>
<dbReference type="OrthoDB" id="5815905at2759"/>
<gene>
    <name evidence="1" type="ORF">GPUH_LOCUS2504</name>
</gene>
<dbReference type="Proteomes" id="UP000271098">
    <property type="component" value="Unassembled WGS sequence"/>
</dbReference>